<evidence type="ECO:0000256" key="2">
    <source>
        <dbReference type="SAM" id="SignalP"/>
    </source>
</evidence>
<feature type="chain" id="PRO_5045444270" evidence="2">
    <location>
        <begin position="21"/>
        <end position="345"/>
    </location>
</feature>
<feature type="signal peptide" evidence="2">
    <location>
        <begin position="1"/>
        <end position="20"/>
    </location>
</feature>
<organism evidence="3 4">
    <name type="scientific">Maritimibacter dapengensis</name>
    <dbReference type="NCBI Taxonomy" id="2836868"/>
    <lineage>
        <taxon>Bacteria</taxon>
        <taxon>Pseudomonadati</taxon>
        <taxon>Pseudomonadota</taxon>
        <taxon>Alphaproteobacteria</taxon>
        <taxon>Rhodobacterales</taxon>
        <taxon>Roseobacteraceae</taxon>
        <taxon>Maritimibacter</taxon>
    </lineage>
</organism>
<sequence>MKRIFLVNAMLCALGTPAMAQEDTAQFGAGDTPFLIRSTTDIAILAPALTAFAERTPDLKITYEQWGSNALDATANAACDGAIRPADAVFSSAVHLMVALVNRACARPYVSERTRALPATRRWRNEIWGVTQEPAVMIYNTELIARDDVPTSRFDLLDLMRDAPDLVRSRIATYDIEESGLGYLFAYIDSIEATTFGSLLEGLARSQAVATCCSAEIIDSVSKGEYLMAYNVLGSYVQNAAPVNVGVVLPSDYTLFLSRGYMIPKNATNPTAAEQFLDFLLSDEGQASLTAAGLLHTTAPDEQRDIQGVRRSIPLAPPLLVALDANIERDFLSRWNDAFSRPPTP</sequence>
<reference evidence="3 4" key="1">
    <citation type="submission" date="2021-05" db="EMBL/GenBank/DDBJ databases">
        <title>Culturable bacteria isolated from Daya Bay.</title>
        <authorList>
            <person name="Zheng W."/>
            <person name="Yu S."/>
            <person name="Huang Y."/>
        </authorList>
    </citation>
    <scope>NUCLEOTIDE SEQUENCE [LARGE SCALE GENOMIC DNA]</scope>
    <source>
        <strain evidence="3 4">DP4N28-5</strain>
    </source>
</reference>
<dbReference type="EMBL" id="JAHUZE010000001">
    <property type="protein sequence ID" value="MBV7377586.1"/>
    <property type="molecule type" value="Genomic_DNA"/>
</dbReference>
<gene>
    <name evidence="3" type="ORF">KJP28_01520</name>
</gene>
<evidence type="ECO:0000313" key="3">
    <source>
        <dbReference type="EMBL" id="MBV7377586.1"/>
    </source>
</evidence>
<comment type="caution">
    <text evidence="3">The sequence shown here is derived from an EMBL/GenBank/DDBJ whole genome shotgun (WGS) entry which is preliminary data.</text>
</comment>
<accession>A0ABS6SXA1</accession>
<dbReference type="InterPro" id="IPR006059">
    <property type="entry name" value="SBP"/>
</dbReference>
<dbReference type="PANTHER" id="PTHR30006:SF25">
    <property type="entry name" value="PHOSPHOGLYCERATE TRANSPORT REGULATORY PROTEIN PGTC"/>
    <property type="match status" value="1"/>
</dbReference>
<proteinExistence type="predicted"/>
<keyword evidence="4" id="KW-1185">Reference proteome</keyword>
<protein>
    <submittedName>
        <fullName evidence="3">ABC transporter substrate-binding protein</fullName>
    </submittedName>
</protein>
<dbReference type="RefSeq" id="WP_218390465.1">
    <property type="nucleotide sequence ID" value="NZ_JAHUZE010000001.1"/>
</dbReference>
<evidence type="ECO:0000256" key="1">
    <source>
        <dbReference type="ARBA" id="ARBA00022729"/>
    </source>
</evidence>
<dbReference type="Pfam" id="PF01547">
    <property type="entry name" value="SBP_bac_1"/>
    <property type="match status" value="1"/>
</dbReference>
<dbReference type="Proteomes" id="UP000756530">
    <property type="component" value="Unassembled WGS sequence"/>
</dbReference>
<evidence type="ECO:0000313" key="4">
    <source>
        <dbReference type="Proteomes" id="UP000756530"/>
    </source>
</evidence>
<keyword evidence="1 2" id="KW-0732">Signal</keyword>
<dbReference type="PANTHER" id="PTHR30006">
    <property type="entry name" value="THIAMINE-BINDING PERIPLASMIC PROTEIN-RELATED"/>
    <property type="match status" value="1"/>
</dbReference>
<name>A0ABS6SXA1_9RHOB</name>